<dbReference type="Pfam" id="PF00067">
    <property type="entry name" value="p450"/>
    <property type="match status" value="1"/>
</dbReference>
<keyword evidence="12" id="KW-1185">Reference proteome</keyword>
<accession>A0A068U0X1</accession>
<dbReference type="Gramene" id="CDP01238">
    <property type="protein sequence ID" value="CDP01238"/>
    <property type="gene ID" value="GSCOC_T00034815001"/>
</dbReference>
<dbReference type="GO" id="GO:0016705">
    <property type="term" value="F:oxidoreductase activity, acting on paired donors, with incorporation or reduction of molecular oxygen"/>
    <property type="evidence" value="ECO:0007669"/>
    <property type="project" value="InterPro"/>
</dbReference>
<evidence type="ECO:0000256" key="2">
    <source>
        <dbReference type="ARBA" id="ARBA00010617"/>
    </source>
</evidence>
<evidence type="ECO:0008006" key="13">
    <source>
        <dbReference type="Google" id="ProtNLM"/>
    </source>
</evidence>
<name>A0A068U0X1_COFCA</name>
<comment type="subcellular location">
    <subcellularLocation>
        <location evidence="1">Membrane</location>
    </subcellularLocation>
</comment>
<dbReference type="InterPro" id="IPR050651">
    <property type="entry name" value="Plant_Cytochrome_P450_Monoox"/>
</dbReference>
<dbReference type="PANTHER" id="PTHR47947:SF57">
    <property type="entry name" value="CYTOCHROME P450 81F3-LIKE"/>
    <property type="match status" value="1"/>
</dbReference>
<evidence type="ECO:0000256" key="8">
    <source>
        <dbReference type="ARBA" id="ARBA00023136"/>
    </source>
</evidence>
<protein>
    <recommendedName>
        <fullName evidence="13">Cytochrome P450</fullName>
    </recommendedName>
</protein>
<dbReference type="InParanoid" id="A0A068U0X1"/>
<dbReference type="GO" id="GO:0004497">
    <property type="term" value="F:monooxygenase activity"/>
    <property type="evidence" value="ECO:0007669"/>
    <property type="project" value="UniProtKB-KW"/>
</dbReference>
<dbReference type="FunFam" id="1.10.630.10:FF:000023">
    <property type="entry name" value="Cytochrome P450 family protein"/>
    <property type="match status" value="1"/>
</dbReference>
<dbReference type="GO" id="GO:0020037">
    <property type="term" value="F:heme binding"/>
    <property type="evidence" value="ECO:0007669"/>
    <property type="project" value="InterPro"/>
</dbReference>
<dbReference type="OMA" id="VAMIVKE"/>
<dbReference type="STRING" id="49390.A0A068U0X1"/>
<keyword evidence="7 10" id="KW-0503">Monooxygenase</keyword>
<keyword evidence="3 9" id="KW-0349">Heme</keyword>
<evidence type="ECO:0000256" key="3">
    <source>
        <dbReference type="ARBA" id="ARBA00022617"/>
    </source>
</evidence>
<evidence type="ECO:0000256" key="5">
    <source>
        <dbReference type="ARBA" id="ARBA00023002"/>
    </source>
</evidence>
<comment type="cofactor">
    <cofactor evidence="9">
        <name>heme</name>
        <dbReference type="ChEBI" id="CHEBI:30413"/>
    </cofactor>
</comment>
<dbReference type="PRINTS" id="PR00463">
    <property type="entry name" value="EP450I"/>
</dbReference>
<feature type="binding site" description="axial binding residue" evidence="9">
    <location>
        <position position="511"/>
    </location>
    <ligand>
        <name>heme</name>
        <dbReference type="ChEBI" id="CHEBI:30413"/>
    </ligand>
    <ligandPart>
        <name>Fe</name>
        <dbReference type="ChEBI" id="CHEBI:18248"/>
    </ligandPart>
</feature>
<evidence type="ECO:0000256" key="6">
    <source>
        <dbReference type="ARBA" id="ARBA00023004"/>
    </source>
</evidence>
<keyword evidence="6 9" id="KW-0408">Iron</keyword>
<evidence type="ECO:0000313" key="11">
    <source>
        <dbReference type="EMBL" id="CDP01238.1"/>
    </source>
</evidence>
<evidence type="ECO:0000256" key="9">
    <source>
        <dbReference type="PIRSR" id="PIRSR602401-1"/>
    </source>
</evidence>
<dbReference type="PhylomeDB" id="A0A068U0X1"/>
<dbReference type="PRINTS" id="PR00385">
    <property type="entry name" value="P450"/>
</dbReference>
<keyword evidence="8" id="KW-0472">Membrane</keyword>
<reference evidence="12" key="1">
    <citation type="journal article" date="2014" name="Science">
        <title>The coffee genome provides insight into the convergent evolution of caffeine biosynthesis.</title>
        <authorList>
            <person name="Denoeud F."/>
            <person name="Carretero-Paulet L."/>
            <person name="Dereeper A."/>
            <person name="Droc G."/>
            <person name="Guyot R."/>
            <person name="Pietrella M."/>
            <person name="Zheng C."/>
            <person name="Alberti A."/>
            <person name="Anthony F."/>
            <person name="Aprea G."/>
            <person name="Aury J.M."/>
            <person name="Bento P."/>
            <person name="Bernard M."/>
            <person name="Bocs S."/>
            <person name="Campa C."/>
            <person name="Cenci A."/>
            <person name="Combes M.C."/>
            <person name="Crouzillat D."/>
            <person name="Da Silva C."/>
            <person name="Daddiego L."/>
            <person name="De Bellis F."/>
            <person name="Dussert S."/>
            <person name="Garsmeur O."/>
            <person name="Gayraud T."/>
            <person name="Guignon V."/>
            <person name="Jahn K."/>
            <person name="Jamilloux V."/>
            <person name="Joet T."/>
            <person name="Labadie K."/>
            <person name="Lan T."/>
            <person name="Leclercq J."/>
            <person name="Lepelley M."/>
            <person name="Leroy T."/>
            <person name="Li L.T."/>
            <person name="Librado P."/>
            <person name="Lopez L."/>
            <person name="Munoz A."/>
            <person name="Noel B."/>
            <person name="Pallavicini A."/>
            <person name="Perrotta G."/>
            <person name="Poncet V."/>
            <person name="Pot D."/>
            <person name="Priyono X."/>
            <person name="Rigoreau M."/>
            <person name="Rouard M."/>
            <person name="Rozas J."/>
            <person name="Tranchant-Dubreuil C."/>
            <person name="VanBuren R."/>
            <person name="Zhang Q."/>
            <person name="Andrade A.C."/>
            <person name="Argout X."/>
            <person name="Bertrand B."/>
            <person name="de Kochko A."/>
            <person name="Graziosi G."/>
            <person name="Henry R.J."/>
            <person name="Jayarama X."/>
            <person name="Ming R."/>
            <person name="Nagai C."/>
            <person name="Rounsley S."/>
            <person name="Sankoff D."/>
            <person name="Giuliano G."/>
            <person name="Albert V.A."/>
            <person name="Wincker P."/>
            <person name="Lashermes P."/>
        </authorList>
    </citation>
    <scope>NUCLEOTIDE SEQUENCE [LARGE SCALE GENOMIC DNA]</scope>
    <source>
        <strain evidence="12">cv. DH200-94</strain>
    </source>
</reference>
<gene>
    <name evidence="11" type="ORF">GSCOC_T00034815001</name>
</gene>
<dbReference type="InterPro" id="IPR001128">
    <property type="entry name" value="Cyt_P450"/>
</dbReference>
<evidence type="ECO:0000256" key="10">
    <source>
        <dbReference type="RuleBase" id="RU000461"/>
    </source>
</evidence>
<dbReference type="CDD" id="cd20653">
    <property type="entry name" value="CYP81"/>
    <property type="match status" value="1"/>
</dbReference>
<evidence type="ECO:0000256" key="1">
    <source>
        <dbReference type="ARBA" id="ARBA00004370"/>
    </source>
</evidence>
<dbReference type="InterPro" id="IPR002401">
    <property type="entry name" value="Cyt_P450_E_grp-I"/>
</dbReference>
<dbReference type="InterPro" id="IPR036396">
    <property type="entry name" value="Cyt_P450_sf"/>
</dbReference>
<keyword evidence="4 9" id="KW-0479">Metal-binding</keyword>
<dbReference type="Proteomes" id="UP000295252">
    <property type="component" value="Chromosome II"/>
</dbReference>
<evidence type="ECO:0000256" key="4">
    <source>
        <dbReference type="ARBA" id="ARBA00022723"/>
    </source>
</evidence>
<dbReference type="EMBL" id="HG739090">
    <property type="protein sequence ID" value="CDP01238.1"/>
    <property type="molecule type" value="Genomic_DNA"/>
</dbReference>
<comment type="similarity">
    <text evidence="2 10">Belongs to the cytochrome P450 family.</text>
</comment>
<organism evidence="11 12">
    <name type="scientific">Coffea canephora</name>
    <name type="common">Robusta coffee</name>
    <dbReference type="NCBI Taxonomy" id="49390"/>
    <lineage>
        <taxon>Eukaryota</taxon>
        <taxon>Viridiplantae</taxon>
        <taxon>Streptophyta</taxon>
        <taxon>Embryophyta</taxon>
        <taxon>Tracheophyta</taxon>
        <taxon>Spermatophyta</taxon>
        <taxon>Magnoliopsida</taxon>
        <taxon>eudicotyledons</taxon>
        <taxon>Gunneridae</taxon>
        <taxon>Pentapetalae</taxon>
        <taxon>asterids</taxon>
        <taxon>lamiids</taxon>
        <taxon>Gentianales</taxon>
        <taxon>Rubiaceae</taxon>
        <taxon>Ixoroideae</taxon>
        <taxon>Gardenieae complex</taxon>
        <taxon>Bertiereae - Coffeeae clade</taxon>
        <taxon>Coffeeae</taxon>
        <taxon>Coffea</taxon>
    </lineage>
</organism>
<dbReference type="AlphaFoldDB" id="A0A068U0X1"/>
<dbReference type="PROSITE" id="PS00086">
    <property type="entry name" value="CYTOCHROME_P450"/>
    <property type="match status" value="2"/>
</dbReference>
<evidence type="ECO:0000256" key="7">
    <source>
        <dbReference type="ARBA" id="ARBA00023033"/>
    </source>
</evidence>
<dbReference type="GO" id="GO:0016020">
    <property type="term" value="C:membrane"/>
    <property type="evidence" value="ECO:0007669"/>
    <property type="project" value="UniProtKB-SubCell"/>
</dbReference>
<dbReference type="Gene3D" id="1.10.630.10">
    <property type="entry name" value="Cytochrome P450"/>
    <property type="match status" value="2"/>
</dbReference>
<proteinExistence type="inferred from homology"/>
<dbReference type="GO" id="GO:0005506">
    <property type="term" value="F:iron ion binding"/>
    <property type="evidence" value="ECO:0007669"/>
    <property type="project" value="InterPro"/>
</dbReference>
<dbReference type="OrthoDB" id="1055148at2759"/>
<sequence>MPFGFGRRGCPGENLAMSVVGKNISNNLQSKHTQCFQWERVGEELVDMTEAEGLTMPRAKELMAKCKPRQEMVKLLSQSMQQSSNSLSELGAAHCLAREHPFHMTSFRCQLSWRTGISLNRSSTPTLGAGEGSNPTYISFVSPPPAAEECLNKHDIVFANRPRLLAGKHLGNNYTSLSWTSYGDHWRNLRRIASLEILSSHRLQTLHAIRVGEVKLMLKRLFSASENKKSVDMKALFFELMLNVMMRMIAGKRYYGENVGEVEEARRFREIVEETMRIGGASNMGDFWPVLRWLKVGKKEKALRVLQENRDQFVQELIKGFRSAKDAENGGGDAEETGEKKKTLIEVLLTLQQKEPEYYKDEIIRSLMLVLLAAGTDTSVGTMEWALSLMLNNPSTLEKAKAEIDRIIGKERLLDESDVANLPYLRCIISETLRMFPAGPLLIPHESSEECVVGGYRVPGGTMLIVNLWAIQNDSKNWEDPRKFKPERFEGLEGTRDGYKLMPFGSGRRGCPGEGLAMRMVGFALGSIIQCFDWSRISEEMVDLAEGPGLTMPKAQPLVANCRARPGMMSLLSQI</sequence>
<keyword evidence="5 10" id="KW-0560">Oxidoreductase</keyword>
<dbReference type="PANTHER" id="PTHR47947">
    <property type="entry name" value="CYTOCHROME P450 82C3-RELATED"/>
    <property type="match status" value="1"/>
</dbReference>
<evidence type="ECO:0000313" key="12">
    <source>
        <dbReference type="Proteomes" id="UP000295252"/>
    </source>
</evidence>
<dbReference type="SUPFAM" id="SSF48264">
    <property type="entry name" value="Cytochrome P450"/>
    <property type="match status" value="2"/>
</dbReference>
<dbReference type="InterPro" id="IPR017972">
    <property type="entry name" value="Cyt_P450_CS"/>
</dbReference>